<dbReference type="OrthoDB" id="5333961at2"/>
<reference evidence="2 3" key="1">
    <citation type="submission" date="2014-01" db="EMBL/GenBank/DDBJ databases">
        <title>Full genme sequencing of cellulolytic bacterium Gynuella sunshinyii YC6258T gen. nov., sp. nov.</title>
        <authorList>
            <person name="Khan H."/>
            <person name="Chung E.J."/>
            <person name="Chung Y.R."/>
        </authorList>
    </citation>
    <scope>NUCLEOTIDE SEQUENCE [LARGE SCALE GENOMIC DNA]</scope>
    <source>
        <strain evidence="2 3">YC6258</strain>
    </source>
</reference>
<name>A0A0C5UXZ2_9GAMM</name>
<keyword evidence="3" id="KW-1185">Reference proteome</keyword>
<feature type="transmembrane region" description="Helical" evidence="1">
    <location>
        <begin position="49"/>
        <end position="69"/>
    </location>
</feature>
<evidence type="ECO:0000313" key="3">
    <source>
        <dbReference type="Proteomes" id="UP000032266"/>
    </source>
</evidence>
<dbReference type="PANTHER" id="PTHR33876">
    <property type="entry name" value="UNNAMED PRODUCT"/>
    <property type="match status" value="1"/>
</dbReference>
<feature type="transmembrane region" description="Helical" evidence="1">
    <location>
        <begin position="181"/>
        <end position="202"/>
    </location>
</feature>
<keyword evidence="1" id="KW-1133">Transmembrane helix</keyword>
<evidence type="ECO:0000313" key="2">
    <source>
        <dbReference type="EMBL" id="AJQ92165.1"/>
    </source>
</evidence>
<dbReference type="AlphaFoldDB" id="A0A0C5UXZ2"/>
<dbReference type="EMBL" id="CP007142">
    <property type="protein sequence ID" value="AJQ92165.1"/>
    <property type="molecule type" value="Genomic_DNA"/>
</dbReference>
<dbReference type="InterPro" id="IPR052776">
    <property type="entry name" value="Chloro_ReproSupport/MetalTrans"/>
</dbReference>
<feature type="transmembrane region" description="Helical" evidence="1">
    <location>
        <begin position="118"/>
        <end position="136"/>
    </location>
</feature>
<protein>
    <submittedName>
        <fullName evidence="2">ABC-type uncharacterized transport system, permease component</fullName>
    </submittedName>
</protein>
<evidence type="ECO:0000256" key="1">
    <source>
        <dbReference type="SAM" id="Phobius"/>
    </source>
</evidence>
<dbReference type="KEGG" id="gsn:YC6258_00109"/>
<keyword evidence="1" id="KW-0472">Membrane</keyword>
<accession>A0A0C5UXZ2</accession>
<dbReference type="PANTHER" id="PTHR33876:SF4">
    <property type="entry name" value="CHLOROPLAST PROTEIN FOR GROWTH AND FERTILITY 2"/>
    <property type="match status" value="1"/>
</dbReference>
<dbReference type="STRING" id="1445510.YC6258_00109"/>
<dbReference type="Proteomes" id="UP000032266">
    <property type="component" value="Chromosome"/>
</dbReference>
<keyword evidence="1" id="KW-0812">Transmembrane</keyword>
<organism evidence="2 3">
    <name type="scientific">Gynuella sunshinyii YC6258</name>
    <dbReference type="NCBI Taxonomy" id="1445510"/>
    <lineage>
        <taxon>Bacteria</taxon>
        <taxon>Pseudomonadati</taxon>
        <taxon>Pseudomonadota</taxon>
        <taxon>Gammaproteobacteria</taxon>
        <taxon>Oceanospirillales</taxon>
        <taxon>Saccharospirillaceae</taxon>
        <taxon>Gynuella</taxon>
    </lineage>
</organism>
<feature type="transmembrane region" description="Helical" evidence="1">
    <location>
        <begin position="81"/>
        <end position="98"/>
    </location>
</feature>
<feature type="transmembrane region" description="Helical" evidence="1">
    <location>
        <begin position="143"/>
        <end position="169"/>
    </location>
</feature>
<dbReference type="HOGENOM" id="CLU_053247_2_1_6"/>
<sequence>MLISTLTTLAASLLLGILHAFDPDHVVAVSAMSAEKPGLRRSLRYCSHWAIGHGGVLLICTVLLFGLGLQLPERLLTTAETAVGAVLILIGLLCFWRFHQQHQGVSTETKGRRTPTLVGMLHGLAGSAPALALVPVMSQAQFIVALGYVLVFSAGVLLSMLLVGLGLGLLQHSLRQWSLQLFQWCRYGVATGSVLLGGYWMVHSL</sequence>
<dbReference type="RefSeq" id="WP_044615310.1">
    <property type="nucleotide sequence ID" value="NZ_CP007142.1"/>
</dbReference>
<gene>
    <name evidence="2" type="ORF">YC6258_00109</name>
</gene>
<proteinExistence type="predicted"/>